<dbReference type="AlphaFoldDB" id="A0A916YFJ8"/>
<organism evidence="3 4">
    <name type="scientific">Croceicoccus pelagius</name>
    <dbReference type="NCBI Taxonomy" id="1703341"/>
    <lineage>
        <taxon>Bacteria</taxon>
        <taxon>Pseudomonadati</taxon>
        <taxon>Pseudomonadota</taxon>
        <taxon>Alphaproteobacteria</taxon>
        <taxon>Sphingomonadales</taxon>
        <taxon>Erythrobacteraceae</taxon>
        <taxon>Croceicoccus</taxon>
    </lineage>
</organism>
<dbReference type="Proteomes" id="UP000598997">
    <property type="component" value="Unassembled WGS sequence"/>
</dbReference>
<proteinExistence type="predicted"/>
<dbReference type="Gene3D" id="3.30.565.40">
    <property type="entry name" value="Fervidobacterium nodosum Rt17-B1 like"/>
    <property type="match status" value="1"/>
</dbReference>
<keyword evidence="4" id="KW-1185">Reference proteome</keyword>
<dbReference type="Pfam" id="PF13739">
    <property type="entry name" value="PdaC"/>
    <property type="match status" value="1"/>
</dbReference>
<dbReference type="PROSITE" id="PS51257">
    <property type="entry name" value="PROKAR_LIPOPROTEIN"/>
    <property type="match status" value="1"/>
</dbReference>
<evidence type="ECO:0000313" key="3">
    <source>
        <dbReference type="EMBL" id="GGD42694.1"/>
    </source>
</evidence>
<sequence>MKSVLIGTALAPFLFLGGCGPSSEAPPEEPAAGAVAMADAGEGGPTAEATADSADAKGFSQKVNAGGETGRFQFEYSWPAQVSAVPSLVARFDAERAAAYANWRGEWDEAQEDTVMADCVSCRSRGYDKEWSVVTDLPRYLSLSASVYSYTGGAHGMTVYDALVWDREKEVAIKPIDMFRNTQVLDAAVQDDFCDHLDKARARKRGGPVKRNGDPFYDCIAPVANSTVILGSAGKQGFDRVGFLIPAYNAGPYAEGTYEVTLPVTPALLDTVKPEYVRAFQVR</sequence>
<evidence type="ECO:0000313" key="4">
    <source>
        <dbReference type="Proteomes" id="UP000598997"/>
    </source>
</evidence>
<dbReference type="InterPro" id="IPR025303">
    <property type="entry name" value="PdaC"/>
</dbReference>
<evidence type="ECO:0000259" key="2">
    <source>
        <dbReference type="Pfam" id="PF13739"/>
    </source>
</evidence>
<feature type="region of interest" description="Disordered" evidence="1">
    <location>
        <begin position="22"/>
        <end position="53"/>
    </location>
</feature>
<evidence type="ECO:0000256" key="1">
    <source>
        <dbReference type="SAM" id="MobiDB-lite"/>
    </source>
</evidence>
<feature type="domain" description="Deacetylase PdaC" evidence="2">
    <location>
        <begin position="71"/>
        <end position="158"/>
    </location>
</feature>
<dbReference type="EMBL" id="BMIO01000004">
    <property type="protein sequence ID" value="GGD42694.1"/>
    <property type="molecule type" value="Genomic_DNA"/>
</dbReference>
<accession>A0A916YFJ8</accession>
<protein>
    <recommendedName>
        <fullName evidence="2">Deacetylase PdaC domain-containing protein</fullName>
    </recommendedName>
</protein>
<feature type="compositionally biased region" description="Low complexity" evidence="1">
    <location>
        <begin position="22"/>
        <end position="52"/>
    </location>
</feature>
<reference evidence="3 4" key="1">
    <citation type="journal article" date="2014" name="Int. J. Syst. Evol. Microbiol.">
        <title>Complete genome sequence of Corynebacterium casei LMG S-19264T (=DSM 44701T), isolated from a smear-ripened cheese.</title>
        <authorList>
            <consortium name="US DOE Joint Genome Institute (JGI-PGF)"/>
            <person name="Walter F."/>
            <person name="Albersmeier A."/>
            <person name="Kalinowski J."/>
            <person name="Ruckert C."/>
        </authorList>
    </citation>
    <scope>NUCLEOTIDE SEQUENCE [LARGE SCALE GENOMIC DNA]</scope>
    <source>
        <strain evidence="3 4">CGMCC 1.15358</strain>
    </source>
</reference>
<dbReference type="RefSeq" id="WP_172807537.1">
    <property type="nucleotide sequence ID" value="NZ_BMIO01000004.1"/>
</dbReference>
<name>A0A916YFJ8_9SPHN</name>
<comment type="caution">
    <text evidence="3">The sequence shown here is derived from an EMBL/GenBank/DDBJ whole genome shotgun (WGS) entry which is preliminary data.</text>
</comment>
<gene>
    <name evidence="3" type="ORF">GCM10010989_15890</name>
</gene>